<dbReference type="AlphaFoldDB" id="A0A0E9PZX7"/>
<proteinExistence type="predicted"/>
<dbReference type="EMBL" id="GBXM01098775">
    <property type="protein sequence ID" value="JAH09802.1"/>
    <property type="molecule type" value="Transcribed_RNA"/>
</dbReference>
<protein>
    <submittedName>
        <fullName evidence="1">Uncharacterized protein</fullName>
    </submittedName>
</protein>
<name>A0A0E9PZX7_ANGAN</name>
<accession>A0A0E9PZX7</accession>
<organism evidence="1">
    <name type="scientific">Anguilla anguilla</name>
    <name type="common">European freshwater eel</name>
    <name type="synonym">Muraena anguilla</name>
    <dbReference type="NCBI Taxonomy" id="7936"/>
    <lineage>
        <taxon>Eukaryota</taxon>
        <taxon>Metazoa</taxon>
        <taxon>Chordata</taxon>
        <taxon>Craniata</taxon>
        <taxon>Vertebrata</taxon>
        <taxon>Euteleostomi</taxon>
        <taxon>Actinopterygii</taxon>
        <taxon>Neopterygii</taxon>
        <taxon>Teleostei</taxon>
        <taxon>Anguilliformes</taxon>
        <taxon>Anguillidae</taxon>
        <taxon>Anguilla</taxon>
    </lineage>
</organism>
<sequence>MFPAAAFHTADIGLYRMQSEEDLSYADFNMQSTGFPIDQWGMLDSDKTWDS</sequence>
<evidence type="ECO:0000313" key="1">
    <source>
        <dbReference type="EMBL" id="JAH09802.1"/>
    </source>
</evidence>
<reference evidence="1" key="2">
    <citation type="journal article" date="2015" name="Fish Shellfish Immunol.">
        <title>Early steps in the European eel (Anguilla anguilla)-Vibrio vulnificus interaction in the gills: Role of the RtxA13 toxin.</title>
        <authorList>
            <person name="Callol A."/>
            <person name="Pajuelo D."/>
            <person name="Ebbesson L."/>
            <person name="Teles M."/>
            <person name="MacKenzie S."/>
            <person name="Amaro C."/>
        </authorList>
    </citation>
    <scope>NUCLEOTIDE SEQUENCE</scope>
</reference>
<reference evidence="1" key="1">
    <citation type="submission" date="2014-11" db="EMBL/GenBank/DDBJ databases">
        <authorList>
            <person name="Amaro Gonzalez C."/>
        </authorList>
    </citation>
    <scope>NUCLEOTIDE SEQUENCE</scope>
</reference>